<evidence type="ECO:0000313" key="2">
    <source>
        <dbReference type="Proteomes" id="UP000551501"/>
    </source>
</evidence>
<keyword evidence="1" id="KW-0456">Lyase</keyword>
<keyword evidence="2" id="KW-1185">Reference proteome</keyword>
<accession>A0A840F981</accession>
<protein>
    <submittedName>
        <fullName evidence="1">Citrate lyase beta subunit</fullName>
    </submittedName>
</protein>
<dbReference type="InterPro" id="IPR040442">
    <property type="entry name" value="Pyrv_kinase-like_dom_sf"/>
</dbReference>
<gene>
    <name evidence="1" type="ORF">BKA16_004794</name>
</gene>
<dbReference type="EMBL" id="JACIFP010000003">
    <property type="protein sequence ID" value="MBB4138169.1"/>
    <property type="molecule type" value="Genomic_DNA"/>
</dbReference>
<sequence>MEWAREVLEDAPDGQARAVAGAMVDRPVEERAHDILQRAMAHD</sequence>
<comment type="caution">
    <text evidence="1">The sequence shown here is derived from an EMBL/GenBank/DDBJ whole genome shotgun (WGS) entry which is preliminary data.</text>
</comment>
<name>A0A840F981_9ACTN</name>
<dbReference type="Proteomes" id="UP000551501">
    <property type="component" value="Unassembled WGS sequence"/>
</dbReference>
<reference evidence="1 2" key="1">
    <citation type="submission" date="2020-08" db="EMBL/GenBank/DDBJ databases">
        <title>Sequencing the genomes of 1000 actinobacteria strains.</title>
        <authorList>
            <person name="Klenk H.-P."/>
        </authorList>
    </citation>
    <scope>NUCLEOTIDE SEQUENCE [LARGE SCALE GENOMIC DNA]</scope>
    <source>
        <strain evidence="1 2">DSM 45298</strain>
    </source>
</reference>
<dbReference type="GO" id="GO:0016829">
    <property type="term" value="F:lyase activity"/>
    <property type="evidence" value="ECO:0007669"/>
    <property type="project" value="UniProtKB-KW"/>
</dbReference>
<evidence type="ECO:0000313" key="1">
    <source>
        <dbReference type="EMBL" id="MBB4138169.1"/>
    </source>
</evidence>
<organism evidence="1 2">
    <name type="scientific">Gordonia humi</name>
    <dbReference type="NCBI Taxonomy" id="686429"/>
    <lineage>
        <taxon>Bacteria</taxon>
        <taxon>Bacillati</taxon>
        <taxon>Actinomycetota</taxon>
        <taxon>Actinomycetes</taxon>
        <taxon>Mycobacteriales</taxon>
        <taxon>Gordoniaceae</taxon>
        <taxon>Gordonia</taxon>
    </lineage>
</organism>
<dbReference type="Gene3D" id="3.20.20.60">
    <property type="entry name" value="Phosphoenolpyruvate-binding domains"/>
    <property type="match status" value="1"/>
</dbReference>
<dbReference type="AlphaFoldDB" id="A0A840F981"/>
<dbReference type="RefSeq" id="WP_343067649.1">
    <property type="nucleotide sequence ID" value="NZ_BAABHL010000142.1"/>
</dbReference>
<proteinExistence type="predicted"/>